<evidence type="ECO:0008006" key="3">
    <source>
        <dbReference type="Google" id="ProtNLM"/>
    </source>
</evidence>
<dbReference type="Proteomes" id="UP000605144">
    <property type="component" value="Unassembled WGS sequence"/>
</dbReference>
<evidence type="ECO:0000313" key="1">
    <source>
        <dbReference type="EMBL" id="HIP16922.1"/>
    </source>
</evidence>
<protein>
    <recommendedName>
        <fullName evidence="3">Methylene-tetrahydrofolate reductase C-terminal domain-containing protein</fullName>
    </recommendedName>
</protein>
<dbReference type="AlphaFoldDB" id="A0A832YN11"/>
<accession>A0A832YN11</accession>
<proteinExistence type="predicted"/>
<organism evidence="1 2">
    <name type="scientific">Methanothermococcus okinawensis</name>
    <dbReference type="NCBI Taxonomy" id="155863"/>
    <lineage>
        <taxon>Archaea</taxon>
        <taxon>Methanobacteriati</taxon>
        <taxon>Methanobacteriota</taxon>
        <taxon>Methanomada group</taxon>
        <taxon>Methanococci</taxon>
        <taxon>Methanococcales</taxon>
        <taxon>Methanococcaceae</taxon>
        <taxon>Methanothermococcus</taxon>
    </lineage>
</organism>
<dbReference type="EMBL" id="DQSV01000025">
    <property type="protein sequence ID" value="HIP16922.1"/>
    <property type="molecule type" value="Genomic_DNA"/>
</dbReference>
<evidence type="ECO:0000313" key="2">
    <source>
        <dbReference type="Proteomes" id="UP000605144"/>
    </source>
</evidence>
<reference evidence="1" key="1">
    <citation type="journal article" date="2020" name="ISME J.">
        <title>Gammaproteobacteria mediating utilization of methyl-, sulfur- and petroleum organic compounds in deep ocean hydrothermal plumes.</title>
        <authorList>
            <person name="Zhou Z."/>
            <person name="Liu Y."/>
            <person name="Pan J."/>
            <person name="Cron B.R."/>
            <person name="Toner B.M."/>
            <person name="Anantharaman K."/>
            <person name="Breier J.A."/>
            <person name="Dick G.J."/>
            <person name="Li M."/>
        </authorList>
    </citation>
    <scope>NUCLEOTIDE SEQUENCE</scope>
    <source>
        <strain evidence="1">SZUA-1385</strain>
    </source>
</reference>
<sequence length="147" mass="16008">MPTITVKKDIKEIKKKLIEKNTETLMVIGCGICARISKTGGPRETKKMKEILIKNGFKILKNNKLPDTIEEGLCNYSAVKKLAEDVDNNSFDSILVLGCGAGLKCILDNFKNKKIIAGLNTVGVGVKGRLTCVTCGDCNFDNGCIRL</sequence>
<gene>
    <name evidence="1" type="ORF">EYG76_01265</name>
</gene>
<name>A0A832YN11_9EURY</name>
<comment type="caution">
    <text evidence="1">The sequence shown here is derived from an EMBL/GenBank/DDBJ whole genome shotgun (WGS) entry which is preliminary data.</text>
</comment>